<feature type="transmembrane region" description="Helical" evidence="1">
    <location>
        <begin position="136"/>
        <end position="155"/>
    </location>
</feature>
<proteinExistence type="predicted"/>
<sequence>MIPSWADHGLALFIALFVIVFCRAQGTYWLGRLAARGALAGVGKDGVWGSIAHWFNGPTPKRGAKLLDKWGLIIIPLCFLTVGIQTAVNAGAGLVSMKWRTYTLAMIPGCIAWAILYGMGMLAIWMALLGAVAGSWWGRAGLLAVAAVAIGVIAWRKRTSSEPATVRVD</sequence>
<dbReference type="Proteomes" id="UP000234545">
    <property type="component" value="Unassembled WGS sequence"/>
</dbReference>
<dbReference type="RefSeq" id="WP_101627349.1">
    <property type="nucleotide sequence ID" value="NZ_JBCOMK010000002.1"/>
</dbReference>
<feature type="transmembrane region" description="Helical" evidence="1">
    <location>
        <begin position="104"/>
        <end position="130"/>
    </location>
</feature>
<accession>A0A2I1I6X9</accession>
<reference evidence="2 3" key="1">
    <citation type="submission" date="2017-12" db="EMBL/GenBank/DDBJ databases">
        <title>Phylogenetic diversity of female urinary microbiome.</title>
        <authorList>
            <person name="Thomas-White K."/>
            <person name="Wolfe A.J."/>
        </authorList>
    </citation>
    <scope>NUCLEOTIDE SEQUENCE [LARGE SCALE GENOMIC DNA]</scope>
    <source>
        <strain evidence="2 3">UMB0250</strain>
    </source>
</reference>
<dbReference type="OrthoDB" id="3426404at2"/>
<dbReference type="EMBL" id="PKKJ01000001">
    <property type="protein sequence ID" value="PKY66841.1"/>
    <property type="molecule type" value="Genomic_DNA"/>
</dbReference>
<gene>
    <name evidence="2" type="ORF">CYJ25_00935</name>
</gene>
<evidence type="ECO:0000313" key="3">
    <source>
        <dbReference type="Proteomes" id="UP000234545"/>
    </source>
</evidence>
<keyword evidence="1" id="KW-0472">Membrane</keyword>
<keyword evidence="1" id="KW-1133">Transmembrane helix</keyword>
<evidence type="ECO:0008006" key="4">
    <source>
        <dbReference type="Google" id="ProtNLM"/>
    </source>
</evidence>
<organism evidence="2 3">
    <name type="scientific">Schaalia turicensis</name>
    <dbReference type="NCBI Taxonomy" id="131111"/>
    <lineage>
        <taxon>Bacteria</taxon>
        <taxon>Bacillati</taxon>
        <taxon>Actinomycetota</taxon>
        <taxon>Actinomycetes</taxon>
        <taxon>Actinomycetales</taxon>
        <taxon>Actinomycetaceae</taxon>
        <taxon>Schaalia</taxon>
    </lineage>
</organism>
<evidence type="ECO:0000313" key="2">
    <source>
        <dbReference type="EMBL" id="PKY66841.1"/>
    </source>
</evidence>
<dbReference type="AlphaFoldDB" id="A0A2I1I6X9"/>
<protein>
    <recommendedName>
        <fullName evidence="4">DedA family protein</fullName>
    </recommendedName>
</protein>
<keyword evidence="1" id="KW-0812">Transmembrane</keyword>
<feature type="transmembrane region" description="Helical" evidence="1">
    <location>
        <begin position="70"/>
        <end position="92"/>
    </location>
</feature>
<comment type="caution">
    <text evidence="2">The sequence shown here is derived from an EMBL/GenBank/DDBJ whole genome shotgun (WGS) entry which is preliminary data.</text>
</comment>
<name>A0A2I1I6X9_9ACTO</name>
<evidence type="ECO:0000256" key="1">
    <source>
        <dbReference type="SAM" id="Phobius"/>
    </source>
</evidence>